<dbReference type="RefSeq" id="WP_012544621.1">
    <property type="nucleotide sequence ID" value="NC_011295.1"/>
</dbReference>
<reference evidence="4" key="1">
    <citation type="submission" date="2008-08" db="EMBL/GenBank/DDBJ databases">
        <title>The complete genome sequence of Coprothermobacter proteolyticus strain ATCC 5245 / DSM 5265 / BT.</title>
        <authorList>
            <person name="Dodson R.J."/>
            <person name="Durkin A.S."/>
            <person name="Wu M."/>
            <person name="Eisen J."/>
            <person name="Sutton G."/>
        </authorList>
    </citation>
    <scope>NUCLEOTIDE SEQUENCE [LARGE SCALE GENOMIC DNA]</scope>
    <source>
        <strain evidence="4">ATCC 35245 / DSM 5265 / OCM 4 / BT</strain>
    </source>
</reference>
<keyword evidence="4" id="KW-1185">Reference proteome</keyword>
<organism evidence="3 4">
    <name type="scientific">Coprothermobacter proteolyticus (strain ATCC 35245 / DSM 5265 / OCM 4 / BT)</name>
    <dbReference type="NCBI Taxonomy" id="309798"/>
    <lineage>
        <taxon>Bacteria</taxon>
        <taxon>Pseudomonadati</taxon>
        <taxon>Coprothermobacterota</taxon>
        <taxon>Coprothermobacteria</taxon>
        <taxon>Coprothermobacterales</taxon>
        <taxon>Coprothermobacteraceae</taxon>
        <taxon>Coprothermobacter</taxon>
    </lineage>
</organism>
<evidence type="ECO:0000256" key="2">
    <source>
        <dbReference type="SAM" id="Phobius"/>
    </source>
</evidence>
<feature type="transmembrane region" description="Helical" evidence="2">
    <location>
        <begin position="91"/>
        <end position="112"/>
    </location>
</feature>
<evidence type="ECO:0000313" key="4">
    <source>
        <dbReference type="Proteomes" id="UP000001732"/>
    </source>
</evidence>
<sequence>MEDDVERKEKKFEVPAAAKDFLSQHGKHVSSLTYLVLFILFMMPWVTVSCSGMVVASYSGFSLARMDLGLMLAVILLVVGIIVGIVEKERVVYFSGVFISGVTTLAMLFVTFGTRSIVADAVNTFGSGMYLDDMSTVQYKPAFYIAWIVAVGSFAYNWYMLNNYTEGVHKGEILDLYRNSVIWQSIAKRSDKTTSKSTAEQEVKPKNEEKEGNGNEEENQSS</sequence>
<feature type="compositionally biased region" description="Basic and acidic residues" evidence="1">
    <location>
        <begin position="188"/>
        <end position="213"/>
    </location>
</feature>
<feature type="transmembrane region" description="Helical" evidence="2">
    <location>
        <begin position="68"/>
        <end position="86"/>
    </location>
</feature>
<evidence type="ECO:0000313" key="3">
    <source>
        <dbReference type="EMBL" id="ACI17970.1"/>
    </source>
</evidence>
<dbReference type="KEGG" id="cpo:COPRO5265_1575"/>
<proteinExistence type="predicted"/>
<keyword evidence="2" id="KW-0812">Transmembrane</keyword>
<dbReference type="HOGENOM" id="CLU_1243585_0_0_9"/>
<dbReference type="AlphaFoldDB" id="B5Y6F2"/>
<keyword evidence="2" id="KW-1133">Transmembrane helix</keyword>
<evidence type="ECO:0000256" key="1">
    <source>
        <dbReference type="SAM" id="MobiDB-lite"/>
    </source>
</evidence>
<feature type="transmembrane region" description="Helical" evidence="2">
    <location>
        <begin position="32"/>
        <end position="56"/>
    </location>
</feature>
<protein>
    <submittedName>
        <fullName evidence="3">Uncharacterized protein</fullName>
    </submittedName>
</protein>
<dbReference type="Proteomes" id="UP000001732">
    <property type="component" value="Chromosome"/>
</dbReference>
<feature type="transmembrane region" description="Helical" evidence="2">
    <location>
        <begin position="142"/>
        <end position="161"/>
    </location>
</feature>
<gene>
    <name evidence="3" type="ordered locus">COPRO5265_1575</name>
</gene>
<dbReference type="EMBL" id="CP001145">
    <property type="protein sequence ID" value="ACI17970.1"/>
    <property type="molecule type" value="Genomic_DNA"/>
</dbReference>
<reference evidence="3 4" key="2">
    <citation type="journal article" date="2014" name="Genome Announc.">
        <title>Complete Genome Sequence of Coprothermobacter proteolyticus DSM 5265.</title>
        <authorList>
            <person name="Alexiev A."/>
            <person name="Coil D.A."/>
            <person name="Badger J.H."/>
            <person name="Enticknap J."/>
            <person name="Ward N."/>
            <person name="Robb F.T."/>
            <person name="Eisen J.A."/>
        </authorList>
    </citation>
    <scope>NUCLEOTIDE SEQUENCE [LARGE SCALE GENOMIC DNA]</scope>
    <source>
        <strain evidence="4">ATCC 35245 / DSM 5265 / OCM 4 / BT</strain>
    </source>
</reference>
<name>B5Y6F2_COPPD</name>
<keyword evidence="2" id="KW-0472">Membrane</keyword>
<feature type="region of interest" description="Disordered" evidence="1">
    <location>
        <begin position="188"/>
        <end position="222"/>
    </location>
</feature>
<accession>B5Y6F2</accession>